<dbReference type="GO" id="GO:0000976">
    <property type="term" value="F:transcription cis-regulatory region binding"/>
    <property type="evidence" value="ECO:0007669"/>
    <property type="project" value="TreeGrafter"/>
</dbReference>
<keyword evidence="7" id="KW-1185">Reference proteome</keyword>
<evidence type="ECO:0000256" key="1">
    <source>
        <dbReference type="ARBA" id="ARBA00023125"/>
    </source>
</evidence>
<proteinExistence type="predicted"/>
<organism evidence="6 7">
    <name type="scientific">Methylomonas methanica (strain DSM 25384 / MC09)</name>
    <dbReference type="NCBI Taxonomy" id="857087"/>
    <lineage>
        <taxon>Bacteria</taxon>
        <taxon>Pseudomonadati</taxon>
        <taxon>Pseudomonadota</taxon>
        <taxon>Gammaproteobacteria</taxon>
        <taxon>Methylococcales</taxon>
        <taxon>Methylococcaceae</taxon>
        <taxon>Methylomonas</taxon>
    </lineage>
</organism>
<dbReference type="InterPro" id="IPR036388">
    <property type="entry name" value="WH-like_DNA-bd_sf"/>
</dbReference>
<feature type="domain" description="OmpR/PhoB-type" evidence="5">
    <location>
        <begin position="130"/>
        <end position="230"/>
    </location>
</feature>
<sequence length="230" mass="25848">MTDTRTVLIIEDEAAIAETICYALSTDGFQPHWRATGREGIACAEALRPPLVLLDIGLPDSNGFEVFRSLQSRFETPPAVIFLTARSEEVDRVVGLELGADDYIGKPFSPRELCARVRAVLRRSQPPATPPAATAGDSRFQVNPERFEVRYHGTCLSLTLHEFRLLHTLIQQPQRVFNREELLTRCWDAPEHRLDRAIDTHIKALRAKLNAVRPGEDAIKTHRGIGYSLQ</sequence>
<dbReference type="CDD" id="cd00383">
    <property type="entry name" value="trans_reg_C"/>
    <property type="match status" value="1"/>
</dbReference>
<dbReference type="InterPro" id="IPR016032">
    <property type="entry name" value="Sig_transdc_resp-reg_C-effctor"/>
</dbReference>
<dbReference type="AlphaFoldDB" id="F9ZXQ7"/>
<accession>F9ZXQ7</accession>
<dbReference type="Gene3D" id="1.10.10.10">
    <property type="entry name" value="Winged helix-like DNA-binding domain superfamily/Winged helix DNA-binding domain"/>
    <property type="match status" value="1"/>
</dbReference>
<dbReference type="SUPFAM" id="SSF52172">
    <property type="entry name" value="CheY-like"/>
    <property type="match status" value="1"/>
</dbReference>
<dbReference type="RefSeq" id="WP_013820428.1">
    <property type="nucleotide sequence ID" value="NC_015572.1"/>
</dbReference>
<gene>
    <name evidence="6" type="ordered locus">Metme_3858</name>
</gene>
<dbReference type="KEGG" id="mmt:Metme_3858"/>
<dbReference type="eggNOG" id="COG0745">
    <property type="taxonomic scope" value="Bacteria"/>
</dbReference>
<feature type="modified residue" description="4-aspartylphosphate" evidence="2">
    <location>
        <position position="55"/>
    </location>
</feature>
<protein>
    <submittedName>
        <fullName evidence="6">Two component transcriptional regulator, winged helix family</fullName>
    </submittedName>
</protein>
<dbReference type="SMART" id="SM00862">
    <property type="entry name" value="Trans_reg_C"/>
    <property type="match status" value="1"/>
</dbReference>
<dbReference type="SMART" id="SM00448">
    <property type="entry name" value="REC"/>
    <property type="match status" value="1"/>
</dbReference>
<dbReference type="Gene3D" id="6.10.250.690">
    <property type="match status" value="1"/>
</dbReference>
<dbReference type="InterPro" id="IPR001867">
    <property type="entry name" value="OmpR/PhoB-type_DNA-bd"/>
</dbReference>
<keyword evidence="1 3" id="KW-0238">DNA-binding</keyword>
<dbReference type="STRING" id="857087.Metme_3858"/>
<feature type="DNA-binding region" description="OmpR/PhoB-type" evidence="3">
    <location>
        <begin position="130"/>
        <end position="230"/>
    </location>
</feature>
<dbReference type="InterPro" id="IPR011006">
    <property type="entry name" value="CheY-like_superfamily"/>
</dbReference>
<dbReference type="PROSITE" id="PS51755">
    <property type="entry name" value="OMPR_PHOB"/>
    <property type="match status" value="1"/>
</dbReference>
<evidence type="ECO:0000259" key="5">
    <source>
        <dbReference type="PROSITE" id="PS51755"/>
    </source>
</evidence>
<dbReference type="OrthoDB" id="9802426at2"/>
<dbReference type="PANTHER" id="PTHR48111">
    <property type="entry name" value="REGULATOR OF RPOS"/>
    <property type="match status" value="1"/>
</dbReference>
<evidence type="ECO:0000313" key="7">
    <source>
        <dbReference type="Proteomes" id="UP000008888"/>
    </source>
</evidence>
<dbReference type="EMBL" id="CP002738">
    <property type="protein sequence ID" value="AEG02212.1"/>
    <property type="molecule type" value="Genomic_DNA"/>
</dbReference>
<dbReference type="Pfam" id="PF00486">
    <property type="entry name" value="Trans_reg_C"/>
    <property type="match status" value="1"/>
</dbReference>
<dbReference type="Proteomes" id="UP000008888">
    <property type="component" value="Chromosome"/>
</dbReference>
<evidence type="ECO:0000256" key="3">
    <source>
        <dbReference type="PROSITE-ProRule" id="PRU01091"/>
    </source>
</evidence>
<dbReference type="NCBIfam" id="NF008296">
    <property type="entry name" value="PRK11083.1"/>
    <property type="match status" value="1"/>
</dbReference>
<dbReference type="InterPro" id="IPR001789">
    <property type="entry name" value="Sig_transdc_resp-reg_receiver"/>
</dbReference>
<dbReference type="Gene3D" id="3.40.50.2300">
    <property type="match status" value="1"/>
</dbReference>
<dbReference type="GO" id="GO:0000156">
    <property type="term" value="F:phosphorelay response regulator activity"/>
    <property type="evidence" value="ECO:0007669"/>
    <property type="project" value="TreeGrafter"/>
</dbReference>
<name>F9ZXQ7_METMM</name>
<reference evidence="7" key="3">
    <citation type="submission" date="2011-05" db="EMBL/GenBank/DDBJ databases">
        <title>Complete sequence of Methylomonas methanica MC09.</title>
        <authorList>
            <consortium name="US DOE Joint Genome Institute"/>
            <person name="Lucas S."/>
            <person name="Han J."/>
            <person name="Lapidus A."/>
            <person name="Cheng J.-F."/>
            <person name="Goodwin L."/>
            <person name="Pitluck S."/>
            <person name="Peters L."/>
            <person name="Mikhailova N."/>
            <person name="Teshima H."/>
            <person name="Han C."/>
            <person name="Tapia R."/>
            <person name="Land M."/>
            <person name="Hauser L."/>
            <person name="Kyrpides N."/>
            <person name="Ivanova N."/>
            <person name="Pagani I."/>
            <person name="Stein L."/>
            <person name="Woyke T."/>
        </authorList>
    </citation>
    <scope>NUCLEOTIDE SEQUENCE [LARGE SCALE GENOMIC DNA]</scope>
    <source>
        <strain evidence="7">MC09</strain>
    </source>
</reference>
<evidence type="ECO:0000256" key="2">
    <source>
        <dbReference type="PROSITE-ProRule" id="PRU00169"/>
    </source>
</evidence>
<dbReference type="GO" id="GO:0032993">
    <property type="term" value="C:protein-DNA complex"/>
    <property type="evidence" value="ECO:0007669"/>
    <property type="project" value="TreeGrafter"/>
</dbReference>
<dbReference type="PROSITE" id="PS50110">
    <property type="entry name" value="RESPONSE_REGULATORY"/>
    <property type="match status" value="1"/>
</dbReference>
<keyword evidence="2" id="KW-0597">Phosphoprotein</keyword>
<dbReference type="GO" id="GO:0005829">
    <property type="term" value="C:cytosol"/>
    <property type="evidence" value="ECO:0007669"/>
    <property type="project" value="TreeGrafter"/>
</dbReference>
<dbReference type="Pfam" id="PF00072">
    <property type="entry name" value="Response_reg"/>
    <property type="match status" value="1"/>
</dbReference>
<evidence type="ECO:0000259" key="4">
    <source>
        <dbReference type="PROSITE" id="PS50110"/>
    </source>
</evidence>
<feature type="domain" description="Response regulatory" evidence="4">
    <location>
        <begin position="6"/>
        <end position="121"/>
    </location>
</feature>
<dbReference type="GO" id="GO:0006355">
    <property type="term" value="P:regulation of DNA-templated transcription"/>
    <property type="evidence" value="ECO:0007669"/>
    <property type="project" value="InterPro"/>
</dbReference>
<dbReference type="SUPFAM" id="SSF46894">
    <property type="entry name" value="C-terminal effector domain of the bipartite response regulators"/>
    <property type="match status" value="1"/>
</dbReference>
<evidence type="ECO:0000313" key="6">
    <source>
        <dbReference type="EMBL" id="AEG02212.1"/>
    </source>
</evidence>
<dbReference type="InterPro" id="IPR039420">
    <property type="entry name" value="WalR-like"/>
</dbReference>
<dbReference type="PANTHER" id="PTHR48111:SF6">
    <property type="entry name" value="TRANSCRIPTIONAL REGULATORY PROTEIN CREB"/>
    <property type="match status" value="1"/>
</dbReference>
<dbReference type="HOGENOM" id="CLU_000445_30_4_6"/>
<reference key="2">
    <citation type="submission" date="2011-05" db="EMBL/GenBank/DDBJ databases">
        <title>Complete genome sequence of the aerobic marine methanotroph Methylomonas methanica MC09.</title>
        <authorList>
            <person name="Boden R."/>
            <person name="Cunliffe M."/>
            <person name="Scanlan J."/>
            <person name="Moussard H."/>
            <person name="Kits K.D."/>
            <person name="Klotz M."/>
            <person name="Jetten M."/>
            <person name="Vuilleumier S."/>
            <person name="Han J."/>
            <person name="Peters L."/>
            <person name="Mikhailova N."/>
            <person name="Teshima H."/>
            <person name="Tapia R."/>
            <person name="Kyrpides N."/>
            <person name="Ivanova N."/>
            <person name="Pagani I."/>
            <person name="Cheng J.-F."/>
            <person name="Goodwin L."/>
            <person name="Han C."/>
            <person name="Hauser L."/>
            <person name="Land M."/>
            <person name="Lapidus A."/>
            <person name="Lucas S."/>
            <person name="Pitluck S."/>
            <person name="Woyke T."/>
            <person name="Stein L.Y."/>
            <person name="Murrell C."/>
        </authorList>
    </citation>
    <scope>NUCLEOTIDE SEQUENCE</scope>
    <source>
        <strain>MC09</strain>
    </source>
</reference>
<reference evidence="6 7" key="1">
    <citation type="journal article" date="2011" name="J. Bacteriol.">
        <title>Complete Genome Sequence of the Aerobic Marine Methanotroph Methylomonas methanica MC09.</title>
        <authorList>
            <person name="Boden R."/>
            <person name="Cunliffe M."/>
            <person name="Scanlan J."/>
            <person name="Moussard H."/>
            <person name="Kits K.D."/>
            <person name="Klotz M.G."/>
            <person name="Jetten M.S."/>
            <person name="Vuilleumier S."/>
            <person name="Han J."/>
            <person name="Peters L."/>
            <person name="Mikhailova N."/>
            <person name="Teshima H."/>
            <person name="Tapia R."/>
            <person name="Kyrpides N."/>
            <person name="Ivanova N."/>
            <person name="Pagani I."/>
            <person name="Cheng J.F."/>
            <person name="Goodwin L."/>
            <person name="Han C."/>
            <person name="Hauser L."/>
            <person name="Land M.L."/>
            <person name="Lapidus A."/>
            <person name="Lucas S."/>
            <person name="Pitluck S."/>
            <person name="Woyke T."/>
            <person name="Stein L."/>
            <person name="Murrell J.C."/>
        </authorList>
    </citation>
    <scope>NUCLEOTIDE SEQUENCE [LARGE SCALE GENOMIC DNA]</scope>
    <source>
        <strain evidence="6 7">MC09</strain>
    </source>
</reference>